<reference evidence="2 3" key="1">
    <citation type="submission" date="2021-05" db="EMBL/GenBank/DDBJ databases">
        <title>Genome Assembly of Synthetic Allotetraploid Brassica napus Reveals Homoeologous Exchanges between Subgenomes.</title>
        <authorList>
            <person name="Davis J.T."/>
        </authorList>
    </citation>
    <scope>NUCLEOTIDE SEQUENCE [LARGE SCALE GENOMIC DNA]</scope>
    <source>
        <strain evidence="3">cv. Da-Ae</strain>
        <tissue evidence="2">Seedling</tissue>
    </source>
</reference>
<accession>A0ABQ8BH17</accession>
<keyword evidence="1" id="KW-0812">Transmembrane</keyword>
<organism evidence="2 3">
    <name type="scientific">Brassica napus</name>
    <name type="common">Rape</name>
    <dbReference type="NCBI Taxonomy" id="3708"/>
    <lineage>
        <taxon>Eukaryota</taxon>
        <taxon>Viridiplantae</taxon>
        <taxon>Streptophyta</taxon>
        <taxon>Embryophyta</taxon>
        <taxon>Tracheophyta</taxon>
        <taxon>Spermatophyta</taxon>
        <taxon>Magnoliopsida</taxon>
        <taxon>eudicotyledons</taxon>
        <taxon>Gunneridae</taxon>
        <taxon>Pentapetalae</taxon>
        <taxon>rosids</taxon>
        <taxon>malvids</taxon>
        <taxon>Brassicales</taxon>
        <taxon>Brassicaceae</taxon>
        <taxon>Brassiceae</taxon>
        <taxon>Brassica</taxon>
    </lineage>
</organism>
<sequence>EKVVVKLLDILKQGLGSLVAKTVVATMLVLFGSVRFRSTQKGSLVVNVLLHKRASNRKKRNLEIAVKKSKTVDSKV</sequence>
<name>A0ABQ8BH17_BRANA</name>
<dbReference type="Proteomes" id="UP000824890">
    <property type="component" value="Unassembled WGS sequence"/>
</dbReference>
<proteinExistence type="predicted"/>
<feature type="transmembrane region" description="Helical" evidence="1">
    <location>
        <begin position="15"/>
        <end position="34"/>
    </location>
</feature>
<keyword evidence="1" id="KW-0472">Membrane</keyword>
<feature type="non-terminal residue" evidence="2">
    <location>
        <position position="1"/>
    </location>
</feature>
<dbReference type="EMBL" id="JAGKQM010000011">
    <property type="protein sequence ID" value="KAH0904094.1"/>
    <property type="molecule type" value="Genomic_DNA"/>
</dbReference>
<comment type="caution">
    <text evidence="2">The sequence shown here is derived from an EMBL/GenBank/DDBJ whole genome shotgun (WGS) entry which is preliminary data.</text>
</comment>
<evidence type="ECO:0000256" key="1">
    <source>
        <dbReference type="SAM" id="Phobius"/>
    </source>
</evidence>
<protein>
    <submittedName>
        <fullName evidence="2">Uncharacterized protein</fullName>
    </submittedName>
</protein>
<keyword evidence="1" id="KW-1133">Transmembrane helix</keyword>
<keyword evidence="3" id="KW-1185">Reference proteome</keyword>
<evidence type="ECO:0000313" key="3">
    <source>
        <dbReference type="Proteomes" id="UP000824890"/>
    </source>
</evidence>
<gene>
    <name evidence="2" type="ORF">HID58_043597</name>
</gene>
<evidence type="ECO:0000313" key="2">
    <source>
        <dbReference type="EMBL" id="KAH0904094.1"/>
    </source>
</evidence>